<proteinExistence type="predicted"/>
<feature type="compositionally biased region" description="Basic and acidic residues" evidence="1">
    <location>
        <begin position="30"/>
        <end position="42"/>
    </location>
</feature>
<dbReference type="Proteomes" id="UP001174050">
    <property type="component" value="Unassembled WGS sequence"/>
</dbReference>
<evidence type="ECO:0000313" key="3">
    <source>
        <dbReference type="EMBL" id="MDN3295645.1"/>
    </source>
</evidence>
<feature type="signal peptide" evidence="2">
    <location>
        <begin position="1"/>
        <end position="22"/>
    </location>
</feature>
<feature type="chain" id="PRO_5047335063" description="Lipoprotein" evidence="2">
    <location>
        <begin position="23"/>
        <end position="235"/>
    </location>
</feature>
<sequence length="235" mass="24034">MRSRMRRGVAAAFTVSALCLTAACGGSSDKGADSGKAEDTGKEAPAAAAPLTAAQMKAGLLEVKDLPAGWKTEPAGSSDQVAKTDKPECRPLAVLMTDKIAGATLGGNQEFGDKNSSILAHQVFTFQDSKGAEDFVTGIGTAVAACAKGEMTMEGNKVPITAQKVAAPQVGEGTEALRLTMEMAPGIKIEADILVVRQGAGVARVAYVPSPPSTHKDFDALAKLAGDKFVKGAQS</sequence>
<dbReference type="RefSeq" id="WP_290112787.1">
    <property type="nucleotide sequence ID" value="NZ_JAUEPL010000023.1"/>
</dbReference>
<gene>
    <name evidence="3" type="ORF">QWM81_16615</name>
</gene>
<evidence type="ECO:0000313" key="4">
    <source>
        <dbReference type="Proteomes" id="UP001174050"/>
    </source>
</evidence>
<evidence type="ECO:0000256" key="1">
    <source>
        <dbReference type="SAM" id="MobiDB-lite"/>
    </source>
</evidence>
<accession>A0ABT7Z873</accession>
<feature type="region of interest" description="Disordered" evidence="1">
    <location>
        <begin position="26"/>
        <end position="46"/>
    </location>
</feature>
<comment type="caution">
    <text evidence="3">The sequence shown here is derived from an EMBL/GenBank/DDBJ whole genome shotgun (WGS) entry which is preliminary data.</text>
</comment>
<name>A0ABT7Z873_9ACTN</name>
<dbReference type="PROSITE" id="PS51257">
    <property type="entry name" value="PROKAR_LIPOPROTEIN"/>
    <property type="match status" value="1"/>
</dbReference>
<reference evidence="3" key="1">
    <citation type="submission" date="2023-06" db="EMBL/GenBank/DDBJ databases">
        <title>WGS-Sequencing of Streptomyces ficellus isolate 21 collected from sand in Gara Djebilet Iron Mine in Algeria.</title>
        <authorList>
            <person name="Zegers G.P."/>
            <person name="Gomez A."/>
            <person name="Gueddou A."/>
            <person name="Zahara A.F."/>
            <person name="Worth M."/>
            <person name="Sevigny J.L."/>
            <person name="Tisa L."/>
        </authorList>
    </citation>
    <scope>NUCLEOTIDE SEQUENCE</scope>
    <source>
        <strain evidence="3">AS11</strain>
    </source>
</reference>
<protein>
    <recommendedName>
        <fullName evidence="5">Lipoprotein</fullName>
    </recommendedName>
</protein>
<keyword evidence="2" id="KW-0732">Signal</keyword>
<organism evidence="3 4">
    <name type="scientific">Streptomyces ficellus</name>
    <dbReference type="NCBI Taxonomy" id="1977088"/>
    <lineage>
        <taxon>Bacteria</taxon>
        <taxon>Bacillati</taxon>
        <taxon>Actinomycetota</taxon>
        <taxon>Actinomycetes</taxon>
        <taxon>Kitasatosporales</taxon>
        <taxon>Streptomycetaceae</taxon>
        <taxon>Streptomyces</taxon>
    </lineage>
</organism>
<dbReference type="EMBL" id="JAUEPL010000023">
    <property type="protein sequence ID" value="MDN3295645.1"/>
    <property type="molecule type" value="Genomic_DNA"/>
</dbReference>
<evidence type="ECO:0000256" key="2">
    <source>
        <dbReference type="SAM" id="SignalP"/>
    </source>
</evidence>
<evidence type="ECO:0008006" key="5">
    <source>
        <dbReference type="Google" id="ProtNLM"/>
    </source>
</evidence>
<keyword evidence="4" id="KW-1185">Reference proteome</keyword>